<keyword evidence="4" id="KW-0479">Metal-binding</keyword>
<dbReference type="Gene3D" id="1.10.630.10">
    <property type="entry name" value="Cytochrome P450"/>
    <property type="match status" value="1"/>
</dbReference>
<organism evidence="5 6">
    <name type="scientific">Taxus chinensis</name>
    <name type="common">Chinese yew</name>
    <name type="synonym">Taxus wallichiana var. chinensis</name>
    <dbReference type="NCBI Taxonomy" id="29808"/>
    <lineage>
        <taxon>Eukaryota</taxon>
        <taxon>Viridiplantae</taxon>
        <taxon>Streptophyta</taxon>
        <taxon>Embryophyta</taxon>
        <taxon>Tracheophyta</taxon>
        <taxon>Spermatophyta</taxon>
        <taxon>Pinopsida</taxon>
        <taxon>Pinidae</taxon>
        <taxon>Conifers II</taxon>
        <taxon>Cupressales</taxon>
        <taxon>Taxaceae</taxon>
        <taxon>Taxus</taxon>
    </lineage>
</organism>
<evidence type="ECO:0000256" key="1">
    <source>
        <dbReference type="ARBA" id="ARBA00005122"/>
    </source>
</evidence>
<evidence type="ECO:0000313" key="6">
    <source>
        <dbReference type="Proteomes" id="UP000824469"/>
    </source>
</evidence>
<keyword evidence="3" id="KW-0876">Taxol biosynthesis</keyword>
<evidence type="ECO:0000313" key="5">
    <source>
        <dbReference type="EMBL" id="KAH9308218.1"/>
    </source>
</evidence>
<dbReference type="InterPro" id="IPR036396">
    <property type="entry name" value="Cyt_P450_sf"/>
</dbReference>
<dbReference type="GO" id="GO:0020037">
    <property type="term" value="F:heme binding"/>
    <property type="evidence" value="ECO:0007669"/>
    <property type="project" value="InterPro"/>
</dbReference>
<accession>A0AA38FSZ9</accession>
<dbReference type="OMA" id="WKEPSES"/>
<keyword evidence="4" id="KW-0408">Iron</keyword>
<dbReference type="GO" id="GO:0042617">
    <property type="term" value="P:paclitaxel biosynthetic process"/>
    <property type="evidence" value="ECO:0007669"/>
    <property type="project" value="UniProtKB-KW"/>
</dbReference>
<name>A0AA38FSZ9_TAXCH</name>
<reference evidence="5 6" key="1">
    <citation type="journal article" date="2021" name="Nat. Plants">
        <title>The Taxus genome provides insights into paclitaxel biosynthesis.</title>
        <authorList>
            <person name="Xiong X."/>
            <person name="Gou J."/>
            <person name="Liao Q."/>
            <person name="Li Y."/>
            <person name="Zhou Q."/>
            <person name="Bi G."/>
            <person name="Li C."/>
            <person name="Du R."/>
            <person name="Wang X."/>
            <person name="Sun T."/>
            <person name="Guo L."/>
            <person name="Liang H."/>
            <person name="Lu P."/>
            <person name="Wu Y."/>
            <person name="Zhang Z."/>
            <person name="Ro D.K."/>
            <person name="Shang Y."/>
            <person name="Huang S."/>
            <person name="Yan J."/>
        </authorList>
    </citation>
    <scope>NUCLEOTIDE SEQUENCE [LARGE SCALE GENOMIC DNA]</scope>
    <source>
        <strain evidence="5">Ta-2019</strain>
    </source>
</reference>
<dbReference type="AlphaFoldDB" id="A0AA38FSZ9"/>
<dbReference type="SUPFAM" id="SSF48264">
    <property type="entry name" value="Cytochrome P450"/>
    <property type="match status" value="1"/>
</dbReference>
<evidence type="ECO:0000256" key="2">
    <source>
        <dbReference type="ARBA" id="ARBA00010617"/>
    </source>
</evidence>
<dbReference type="Proteomes" id="UP000824469">
    <property type="component" value="Unassembled WGS sequence"/>
</dbReference>
<dbReference type="PANTHER" id="PTHR47950">
    <property type="entry name" value="CYTOCHROME P450, FAMILY 76, SUBFAMILY C, POLYPEPTIDE 5-RELATED"/>
    <property type="match status" value="1"/>
</dbReference>
<feature type="binding site" description="axial binding residue" evidence="4">
    <location>
        <position position="207"/>
    </location>
    <ligand>
        <name>heme</name>
        <dbReference type="ChEBI" id="CHEBI:30413"/>
    </ligand>
    <ligandPart>
        <name>Fe</name>
        <dbReference type="ChEBI" id="CHEBI:18248"/>
    </ligandPart>
</feature>
<proteinExistence type="inferred from homology"/>
<comment type="cofactor">
    <cofactor evidence="4">
        <name>heme</name>
        <dbReference type="ChEBI" id="CHEBI:30413"/>
    </cofactor>
</comment>
<dbReference type="EMBL" id="JAHRHJ020000007">
    <property type="protein sequence ID" value="KAH9308218.1"/>
    <property type="molecule type" value="Genomic_DNA"/>
</dbReference>
<dbReference type="InterPro" id="IPR001128">
    <property type="entry name" value="Cyt_P450"/>
</dbReference>
<comment type="similarity">
    <text evidence="2">Belongs to the cytochrome P450 family.</text>
</comment>
<dbReference type="PRINTS" id="PR00463">
    <property type="entry name" value="EP450I"/>
</dbReference>
<dbReference type="PANTHER" id="PTHR47950:SF44">
    <property type="entry name" value="CYTOCHROME P450, FAMILY 76, SUBFAMILY C, POLYPEPTIDE 5-RELATED"/>
    <property type="match status" value="1"/>
</dbReference>
<evidence type="ECO:0008006" key="7">
    <source>
        <dbReference type="Google" id="ProtNLM"/>
    </source>
</evidence>
<evidence type="ECO:0000256" key="4">
    <source>
        <dbReference type="PIRSR" id="PIRSR602401-1"/>
    </source>
</evidence>
<dbReference type="GO" id="GO:0016705">
    <property type="term" value="F:oxidoreductase activity, acting on paired donors, with incorporation or reduction of molecular oxygen"/>
    <property type="evidence" value="ECO:0007669"/>
    <property type="project" value="InterPro"/>
</dbReference>
<protein>
    <recommendedName>
        <fullName evidence="7">Cytochrome P450</fullName>
    </recommendedName>
</protein>
<sequence length="267" mass="30746">MFFSTTLFDEHNRASVGFKDAISKMMELGGTPNSVDFFPFLGFLDPQGLRRQTAKHMKGMNCLLPAQKRPPRQSNGLWQNSFGIRRKMKMVCRELDELVGENPRVEESDLESLHYLHAAVKEIFRLHPTAPLLLPQKVESTYEIGEFVIPKDSEVMVNVWAMGRDPTIWKEPSESIPERFLEGENSKMEYRGHNYELIPFGAGRRICIELPSASRMVHLVVASLVYSLEWTLPDGMRCEEMDMSEEFKLALKKGIELNAILMRHHIY</sequence>
<evidence type="ECO:0000256" key="3">
    <source>
        <dbReference type="ARBA" id="ARBA00023059"/>
    </source>
</evidence>
<comment type="pathway">
    <text evidence="1">Alkaloid biosynthesis; taxol biosynthesis.</text>
</comment>
<comment type="caution">
    <text evidence="5">The sequence shown here is derived from an EMBL/GenBank/DDBJ whole genome shotgun (WGS) entry which is preliminary data.</text>
</comment>
<dbReference type="GO" id="GO:0004497">
    <property type="term" value="F:monooxygenase activity"/>
    <property type="evidence" value="ECO:0007669"/>
    <property type="project" value="InterPro"/>
</dbReference>
<keyword evidence="6" id="KW-1185">Reference proteome</keyword>
<gene>
    <name evidence="5" type="ORF">KI387_036129</name>
</gene>
<dbReference type="Pfam" id="PF00067">
    <property type="entry name" value="p450"/>
    <property type="match status" value="1"/>
</dbReference>
<dbReference type="GO" id="GO:0005506">
    <property type="term" value="F:iron ion binding"/>
    <property type="evidence" value="ECO:0007669"/>
    <property type="project" value="InterPro"/>
</dbReference>
<dbReference type="InterPro" id="IPR002401">
    <property type="entry name" value="Cyt_P450_E_grp-I"/>
</dbReference>
<keyword evidence="4" id="KW-0349">Heme</keyword>